<organism evidence="1 2">
    <name type="scientific">Bradyrhizobium barranii subsp. apii</name>
    <dbReference type="NCBI Taxonomy" id="2819348"/>
    <lineage>
        <taxon>Bacteria</taxon>
        <taxon>Pseudomonadati</taxon>
        <taxon>Pseudomonadota</taxon>
        <taxon>Alphaproteobacteria</taxon>
        <taxon>Hyphomicrobiales</taxon>
        <taxon>Nitrobacteraceae</taxon>
        <taxon>Bradyrhizobium</taxon>
        <taxon>Bradyrhizobium barranii</taxon>
    </lineage>
</organism>
<dbReference type="PANTHER" id="PTHR47628:SF1">
    <property type="entry name" value="ALIPHATIC AMIDASE EXPRESSION-REGULATING PROTEIN"/>
    <property type="match status" value="1"/>
</dbReference>
<sequence>MIADDDFIFALHYRKSSMTKPSVPVGIICSQSGPYQAMGREILKSAMMAVDEINNQTEFGFSIAPHIRDPRGIISEYHTVCDDLIRNVGVEHIIGCYTSASRKQVLPIVERTDRLLWYPARYEGFECSDNVIYVGASPNHNVLPLVRGCPGFC</sequence>
<accession>A0A8T5VC94</accession>
<proteinExistence type="predicted"/>
<gene>
    <name evidence="1" type="ORF">HAP41_0000033075</name>
</gene>
<dbReference type="AlphaFoldDB" id="A0A8T5VC94"/>
<reference evidence="1" key="2">
    <citation type="submission" date="2022-04" db="EMBL/GenBank/DDBJ databases">
        <authorList>
            <person name="Bromfield E.S.P."/>
            <person name="Cloutier S."/>
        </authorList>
    </citation>
    <scope>NUCLEOTIDE SEQUENCE</scope>
    <source>
        <strain evidence="1">1S5</strain>
    </source>
</reference>
<dbReference type="Proteomes" id="UP000551709">
    <property type="component" value="Chromosome"/>
</dbReference>
<dbReference type="EMBL" id="CP096255">
    <property type="protein sequence ID" value="UPT85124.1"/>
    <property type="molecule type" value="Genomic_DNA"/>
</dbReference>
<dbReference type="InterPro" id="IPR028082">
    <property type="entry name" value="Peripla_BP_I"/>
</dbReference>
<evidence type="ECO:0000313" key="1">
    <source>
        <dbReference type="EMBL" id="UPT85124.1"/>
    </source>
</evidence>
<dbReference type="Pfam" id="PF13433">
    <property type="entry name" value="Peripla_BP_5"/>
    <property type="match status" value="1"/>
</dbReference>
<dbReference type="SUPFAM" id="SSF53822">
    <property type="entry name" value="Periplasmic binding protein-like I"/>
    <property type="match status" value="1"/>
</dbReference>
<name>A0A8T5VC94_9BRAD</name>
<dbReference type="RefSeq" id="WP_224580682.1">
    <property type="nucleotide sequence ID" value="NZ_CP096255.1"/>
</dbReference>
<evidence type="ECO:0000313" key="2">
    <source>
        <dbReference type="Proteomes" id="UP000551709"/>
    </source>
</evidence>
<dbReference type="PANTHER" id="PTHR47628">
    <property type="match status" value="1"/>
</dbReference>
<dbReference type="Gene3D" id="3.40.50.2300">
    <property type="match status" value="2"/>
</dbReference>
<protein>
    <submittedName>
        <fullName evidence="1">Transporter substrate-binding protein</fullName>
    </submittedName>
</protein>
<reference evidence="1" key="1">
    <citation type="journal article" date="2017" name="Syst. Appl. Microbiol.">
        <title>Soybeans inoculated with root zone soils of Canadian native legumes harbour diverse and novel Bradyrhizobium spp. that possess agricultural potential.</title>
        <authorList>
            <person name="Bromfield E.S.P."/>
            <person name="Cloutier S."/>
            <person name="Tambong J.T."/>
            <person name="Tran Thi T.V."/>
        </authorList>
    </citation>
    <scope>NUCLEOTIDE SEQUENCE</scope>
    <source>
        <strain evidence="1">1S5</strain>
    </source>
</reference>